<proteinExistence type="inferred from homology"/>
<dbReference type="PROSITE" id="PS00194">
    <property type="entry name" value="THIOREDOXIN_1"/>
    <property type="match status" value="2"/>
</dbReference>
<comment type="subcellular location">
    <subcellularLocation>
        <location evidence="2">Endoplasmic reticulum lumen</location>
    </subcellularLocation>
</comment>
<evidence type="ECO:0000256" key="11">
    <source>
        <dbReference type="PIRSR" id="PIRSR605792-51"/>
    </source>
</evidence>
<dbReference type="EMBL" id="HBIP01011277">
    <property type="protein sequence ID" value="CAE0491244.1"/>
    <property type="molecule type" value="Transcribed_RNA"/>
</dbReference>
<dbReference type="CDD" id="cd02981">
    <property type="entry name" value="PDI_b_family"/>
    <property type="match status" value="1"/>
</dbReference>
<dbReference type="EC" id="5.3.4.1" evidence="4 13"/>
<dbReference type="GO" id="GO:0034976">
    <property type="term" value="P:response to endoplasmic reticulum stress"/>
    <property type="evidence" value="ECO:0007669"/>
    <property type="project" value="TreeGrafter"/>
</dbReference>
<accession>A0A6S8IPP2</accession>
<dbReference type="InterPro" id="IPR036249">
    <property type="entry name" value="Thioredoxin-like_sf"/>
</dbReference>
<evidence type="ECO:0000313" key="15">
    <source>
        <dbReference type="EMBL" id="CAE0491244.1"/>
    </source>
</evidence>
<feature type="signal peptide" evidence="13">
    <location>
        <begin position="1"/>
        <end position="25"/>
    </location>
</feature>
<dbReference type="Pfam" id="PF00085">
    <property type="entry name" value="Thioredoxin"/>
    <property type="match status" value="2"/>
</dbReference>
<dbReference type="InterPro" id="IPR017937">
    <property type="entry name" value="Thioredoxin_CS"/>
</dbReference>
<dbReference type="PANTHER" id="PTHR18929:SF246">
    <property type="entry name" value="PROTEIN DISULFIDE ISOMERASE-LIKE 1-4"/>
    <property type="match status" value="1"/>
</dbReference>
<feature type="chain" id="PRO_5035952611" description="Protein disulfide-isomerase" evidence="13">
    <location>
        <begin position="26"/>
        <end position="514"/>
    </location>
</feature>
<evidence type="ECO:0000259" key="14">
    <source>
        <dbReference type="PROSITE" id="PS51352"/>
    </source>
</evidence>
<organism evidence="16">
    <name type="scientific">Dunaliella tertiolecta</name>
    <name type="common">Green alga</name>
    <dbReference type="NCBI Taxonomy" id="3047"/>
    <lineage>
        <taxon>Eukaryota</taxon>
        <taxon>Viridiplantae</taxon>
        <taxon>Chlorophyta</taxon>
        <taxon>core chlorophytes</taxon>
        <taxon>Chlorophyceae</taxon>
        <taxon>CS clade</taxon>
        <taxon>Chlamydomonadales</taxon>
        <taxon>Dunaliellaceae</taxon>
        <taxon>Dunaliella</taxon>
    </lineage>
</organism>
<dbReference type="GO" id="GO:0005788">
    <property type="term" value="C:endoplasmic reticulum lumen"/>
    <property type="evidence" value="ECO:0007669"/>
    <property type="project" value="UniProtKB-SubCell"/>
</dbReference>
<keyword evidence="6" id="KW-0677">Repeat</keyword>
<sequence>MHRSTLSALLFGALLLSALPLGAKADEYDDDLDVDEPADAPDEEDGVKVLTDSNFADTIAKNKYVLAEFYAPWCGHCKNLAPQYAAAAKMLKEKDPSIVLGKLDATKETVTAKQHAIKGYPTIKWFVDGQAVEYGGPRDAKGIAAWVLKKAGPPTVVVEDTTKLKQEEEDAEVVVLGYFEKLEGDAVEAFRKLGQTSEDVKFAETASLEVAKAAGLSEPGYVVIKNFKGEPRETVAHTGDASGLQNFISAEKLPLTIEFTQQNTDKIFSSGINKQVILWAQPADLADDAPAFVAFKEVAKKFKGQLVFVTVDNEGPTQGPVTKFFGLAGASSPSVVGFFMDDNKKYKLGEEYNEANLEKFCQGVVDGTAPQEFKSAAVPEKATDDDGVTTVVGKTLDEIVKDPTKDVLLEVYAPWCGHCKALEPIYKKLGKRFKKIDSVVIAKMDGTENEHPDVNASGFPSIFFFPAEKDAKPVSFEGGDRSLKTLTKFIKEHARVPYELPKKPDGEADQKDEL</sequence>
<evidence type="ECO:0000256" key="3">
    <source>
        <dbReference type="ARBA" id="ARBA00006347"/>
    </source>
</evidence>
<evidence type="ECO:0000313" key="16">
    <source>
        <dbReference type="EMBL" id="CAE0491245.1"/>
    </source>
</evidence>
<evidence type="ECO:0000256" key="10">
    <source>
        <dbReference type="ARBA" id="ARBA00023284"/>
    </source>
</evidence>
<feature type="domain" description="Thioredoxin" evidence="14">
    <location>
        <begin position="19"/>
        <end position="152"/>
    </location>
</feature>
<evidence type="ECO:0000256" key="5">
    <source>
        <dbReference type="ARBA" id="ARBA00022729"/>
    </source>
</evidence>
<keyword evidence="7" id="KW-0256">Endoplasmic reticulum</keyword>
<feature type="domain" description="Thioredoxin" evidence="14">
    <location>
        <begin position="376"/>
        <end position="495"/>
    </location>
</feature>
<evidence type="ECO:0000256" key="1">
    <source>
        <dbReference type="ARBA" id="ARBA00001182"/>
    </source>
</evidence>
<dbReference type="SUPFAM" id="SSF52833">
    <property type="entry name" value="Thioredoxin-like"/>
    <property type="match status" value="4"/>
</dbReference>
<protein>
    <recommendedName>
        <fullName evidence="4 13">Protein disulfide-isomerase</fullName>
        <ecNumber evidence="4 13">5.3.4.1</ecNumber>
    </recommendedName>
</protein>
<feature type="disulfide bond" description="Redox-active" evidence="11">
    <location>
        <begin position="416"/>
        <end position="419"/>
    </location>
</feature>
<evidence type="ECO:0000256" key="6">
    <source>
        <dbReference type="ARBA" id="ARBA00022737"/>
    </source>
</evidence>
<dbReference type="NCBIfam" id="TIGR01126">
    <property type="entry name" value="pdi_dom"/>
    <property type="match status" value="1"/>
</dbReference>
<dbReference type="Gene3D" id="3.40.30.10">
    <property type="entry name" value="Glutaredoxin"/>
    <property type="match status" value="4"/>
</dbReference>
<dbReference type="AlphaFoldDB" id="A0A6S8IPP2"/>
<dbReference type="CDD" id="cd02995">
    <property type="entry name" value="PDI_a_PDI_a'_C"/>
    <property type="match status" value="1"/>
</dbReference>
<keyword evidence="5 13" id="KW-0732">Signal</keyword>
<evidence type="ECO:0000256" key="4">
    <source>
        <dbReference type="ARBA" id="ARBA00012723"/>
    </source>
</evidence>
<dbReference type="GO" id="GO:0006457">
    <property type="term" value="P:protein folding"/>
    <property type="evidence" value="ECO:0007669"/>
    <property type="project" value="TreeGrafter"/>
</dbReference>
<dbReference type="InterPro" id="IPR005788">
    <property type="entry name" value="PDI_thioredoxin-like_dom"/>
</dbReference>
<keyword evidence="10 11" id="KW-0676">Redox-active center</keyword>
<dbReference type="CDD" id="cd02961">
    <property type="entry name" value="PDI_a_family"/>
    <property type="match status" value="1"/>
</dbReference>
<dbReference type="FunFam" id="3.40.30.10:FF:000023">
    <property type="entry name" value="Protein disulfide-isomerase"/>
    <property type="match status" value="1"/>
</dbReference>
<evidence type="ECO:0000256" key="8">
    <source>
        <dbReference type="ARBA" id="ARBA00023157"/>
    </source>
</evidence>
<dbReference type="PROSITE" id="PS51352">
    <property type="entry name" value="THIOREDOXIN_2"/>
    <property type="match status" value="2"/>
</dbReference>
<evidence type="ECO:0000256" key="12">
    <source>
        <dbReference type="RuleBase" id="RU004208"/>
    </source>
</evidence>
<dbReference type="CDD" id="cd02982">
    <property type="entry name" value="PDI_b'_family"/>
    <property type="match status" value="1"/>
</dbReference>
<comment type="catalytic activity">
    <reaction evidence="1 13">
        <text>Catalyzes the rearrangement of -S-S- bonds in proteins.</text>
        <dbReference type="EC" id="5.3.4.1"/>
    </reaction>
</comment>
<evidence type="ECO:0000256" key="13">
    <source>
        <dbReference type="RuleBase" id="RU361130"/>
    </source>
</evidence>
<feature type="disulfide bond" description="Redox-active" evidence="11">
    <location>
        <begin position="74"/>
        <end position="77"/>
    </location>
</feature>
<dbReference type="Pfam" id="PF13848">
    <property type="entry name" value="Thioredoxin_6"/>
    <property type="match status" value="1"/>
</dbReference>
<name>A0A6S8IPP2_DUNTE</name>
<dbReference type="GO" id="GO:0003756">
    <property type="term" value="F:protein disulfide isomerase activity"/>
    <property type="evidence" value="ECO:0007669"/>
    <property type="project" value="UniProtKB-EC"/>
</dbReference>
<dbReference type="PANTHER" id="PTHR18929">
    <property type="entry name" value="PROTEIN DISULFIDE ISOMERASE"/>
    <property type="match status" value="1"/>
</dbReference>
<evidence type="ECO:0000256" key="2">
    <source>
        <dbReference type="ARBA" id="ARBA00004319"/>
    </source>
</evidence>
<dbReference type="NCBIfam" id="TIGR01130">
    <property type="entry name" value="ER_PDI_fam"/>
    <property type="match status" value="1"/>
</dbReference>
<gene>
    <name evidence="15" type="ORF">DTER00134_LOCUS6317</name>
    <name evidence="16" type="ORF">DTER00134_LOCUS6318</name>
</gene>
<comment type="similarity">
    <text evidence="3 12">Belongs to the protein disulfide isomerase family.</text>
</comment>
<evidence type="ECO:0000256" key="9">
    <source>
        <dbReference type="ARBA" id="ARBA00023235"/>
    </source>
</evidence>
<keyword evidence="9 13" id="KW-0413">Isomerase</keyword>
<reference evidence="16" key="1">
    <citation type="submission" date="2021-01" db="EMBL/GenBank/DDBJ databases">
        <authorList>
            <person name="Corre E."/>
            <person name="Pelletier E."/>
            <person name="Niang G."/>
            <person name="Scheremetjew M."/>
            <person name="Finn R."/>
            <person name="Kale V."/>
            <person name="Holt S."/>
            <person name="Cochrane G."/>
            <person name="Meng A."/>
            <person name="Brown T."/>
            <person name="Cohen L."/>
        </authorList>
    </citation>
    <scope>NUCLEOTIDE SEQUENCE</scope>
    <source>
        <strain evidence="16">CCMP1320</strain>
    </source>
</reference>
<dbReference type="InterPro" id="IPR013766">
    <property type="entry name" value="Thioredoxin_domain"/>
</dbReference>
<keyword evidence="8 11" id="KW-1015">Disulfide bond</keyword>
<evidence type="ECO:0000256" key="7">
    <source>
        <dbReference type="ARBA" id="ARBA00022824"/>
    </source>
</evidence>
<dbReference type="InterPro" id="IPR005792">
    <property type="entry name" value="Prot_disulphide_isomerase"/>
</dbReference>
<dbReference type="EMBL" id="HBIP01011278">
    <property type="protein sequence ID" value="CAE0491245.1"/>
    <property type="molecule type" value="Transcribed_RNA"/>
</dbReference>
<dbReference type="PRINTS" id="PR00421">
    <property type="entry name" value="THIOREDOXIN"/>
</dbReference>